<dbReference type="AlphaFoldDB" id="A0A1E7KKW3"/>
<comment type="caution">
    <text evidence="1">The sequence shown here is derived from an EMBL/GenBank/DDBJ whole genome shotgun (WGS) entry which is preliminary data.</text>
</comment>
<gene>
    <name evidence="1" type="ORF">AN216_06265</name>
</gene>
<reference evidence="1 2" key="1">
    <citation type="journal article" date="2016" name="Front. Microbiol.">
        <title>Comparative Genomics Analysis of Streptomyces Species Reveals Their Adaptation to the Marine Environment and Their Diversity at the Genomic Level.</title>
        <authorList>
            <person name="Tian X."/>
            <person name="Zhang Z."/>
            <person name="Yang T."/>
            <person name="Chen M."/>
            <person name="Li J."/>
            <person name="Chen F."/>
            <person name="Yang J."/>
            <person name="Li W."/>
            <person name="Zhang B."/>
            <person name="Zhang Z."/>
            <person name="Wu J."/>
            <person name="Zhang C."/>
            <person name="Long L."/>
            <person name="Xiao J."/>
        </authorList>
    </citation>
    <scope>NUCLEOTIDE SEQUENCE [LARGE SCALE GENOMIC DNA]</scope>
    <source>
        <strain evidence="1 2">SCSIO 02100</strain>
    </source>
</reference>
<protein>
    <submittedName>
        <fullName evidence="1">Uncharacterized protein</fullName>
    </submittedName>
</protein>
<organism evidence="1 2">
    <name type="scientific">Streptomyces oceani</name>
    <dbReference type="NCBI Taxonomy" id="1075402"/>
    <lineage>
        <taxon>Bacteria</taxon>
        <taxon>Bacillati</taxon>
        <taxon>Actinomycetota</taxon>
        <taxon>Actinomycetes</taxon>
        <taxon>Kitasatosporales</taxon>
        <taxon>Streptomycetaceae</taxon>
        <taxon>Streptomyces</taxon>
    </lineage>
</organism>
<dbReference type="OrthoDB" id="5193141at2"/>
<keyword evidence="2" id="KW-1185">Reference proteome</keyword>
<accession>A0A1E7KKW3</accession>
<evidence type="ECO:0000313" key="2">
    <source>
        <dbReference type="Proteomes" id="UP000176101"/>
    </source>
</evidence>
<proteinExistence type="predicted"/>
<sequence length="138" mass="14757">MTEGVAPLVALIGFKRSKWAWMGGHRVLTVRDGRVRVLGRKGVDLDVPVREMTARLTRARAIEVRAPEQSAIIFGVLELGNLHTELRQILVAESEGAELIGPAPTGFLGVYSPKAVTGQAQVGRAITEALHARGVGQG</sequence>
<dbReference type="Proteomes" id="UP000176101">
    <property type="component" value="Unassembled WGS sequence"/>
</dbReference>
<evidence type="ECO:0000313" key="1">
    <source>
        <dbReference type="EMBL" id="OEV04517.1"/>
    </source>
</evidence>
<name>A0A1E7KKW3_9ACTN</name>
<dbReference type="RefSeq" id="WP_070195589.1">
    <property type="nucleotide sequence ID" value="NZ_LJGU01000113.1"/>
</dbReference>
<dbReference type="EMBL" id="LJGU01000113">
    <property type="protein sequence ID" value="OEV04517.1"/>
    <property type="molecule type" value="Genomic_DNA"/>
</dbReference>